<feature type="compositionally biased region" description="Low complexity" evidence="4">
    <location>
        <begin position="483"/>
        <end position="496"/>
    </location>
</feature>
<keyword evidence="7" id="KW-1185">Reference proteome</keyword>
<dbReference type="InterPro" id="IPR013083">
    <property type="entry name" value="Znf_RING/FYVE/PHD"/>
</dbReference>
<accession>A0A8C7T6P1</accession>
<evidence type="ECO:0000313" key="7">
    <source>
        <dbReference type="Proteomes" id="UP000694395"/>
    </source>
</evidence>
<dbReference type="InterPro" id="IPR006788">
    <property type="entry name" value="Myrip/Melanophilin"/>
</dbReference>
<feature type="region of interest" description="Disordered" evidence="4">
    <location>
        <begin position="158"/>
        <end position="183"/>
    </location>
</feature>
<dbReference type="InterPro" id="IPR011011">
    <property type="entry name" value="Znf_FYVE_PHD"/>
</dbReference>
<feature type="domain" description="RabBD" evidence="5">
    <location>
        <begin position="10"/>
        <end position="130"/>
    </location>
</feature>
<dbReference type="Pfam" id="PF04698">
    <property type="entry name" value="Rab_eff_C"/>
    <property type="match status" value="1"/>
</dbReference>
<keyword evidence="2" id="KW-0863">Zinc-finger</keyword>
<dbReference type="Proteomes" id="UP000694395">
    <property type="component" value="Chromosome 22"/>
</dbReference>
<feature type="region of interest" description="Disordered" evidence="4">
    <location>
        <begin position="352"/>
        <end position="393"/>
    </location>
</feature>
<dbReference type="PROSITE" id="PS50916">
    <property type="entry name" value="RABBD"/>
    <property type="match status" value="1"/>
</dbReference>
<feature type="region of interest" description="Disordered" evidence="4">
    <location>
        <begin position="445"/>
        <end position="502"/>
    </location>
</feature>
<reference evidence="6" key="3">
    <citation type="submission" date="2025-09" db="UniProtKB">
        <authorList>
            <consortium name="Ensembl"/>
        </authorList>
    </citation>
    <scope>IDENTIFICATION</scope>
</reference>
<evidence type="ECO:0000313" key="6">
    <source>
        <dbReference type="Ensembl" id="ENSOMYP00000076793.2"/>
    </source>
</evidence>
<dbReference type="GO" id="GO:0030864">
    <property type="term" value="C:cortical actin cytoskeleton"/>
    <property type="evidence" value="ECO:0007669"/>
    <property type="project" value="TreeGrafter"/>
</dbReference>
<keyword evidence="1" id="KW-0479">Metal-binding</keyword>
<evidence type="ECO:0000259" key="5">
    <source>
        <dbReference type="PROSITE" id="PS50916"/>
    </source>
</evidence>
<evidence type="ECO:0000256" key="2">
    <source>
        <dbReference type="ARBA" id="ARBA00022771"/>
    </source>
</evidence>
<dbReference type="GO" id="GO:0017022">
    <property type="term" value="F:myosin binding"/>
    <property type="evidence" value="ECO:0007669"/>
    <property type="project" value="TreeGrafter"/>
</dbReference>
<dbReference type="PANTHER" id="PTHR14555">
    <property type="entry name" value="MYELIN-ASSOCIATED OLIGODENDROCYTIC BASIC PROTEIN MOBP -RELATED"/>
    <property type="match status" value="1"/>
</dbReference>
<dbReference type="GO" id="GO:0006886">
    <property type="term" value="P:intracellular protein transport"/>
    <property type="evidence" value="ECO:0007669"/>
    <property type="project" value="InterPro"/>
</dbReference>
<protein>
    <submittedName>
        <fullName evidence="6">Melanophilin</fullName>
    </submittedName>
</protein>
<dbReference type="Pfam" id="PF02318">
    <property type="entry name" value="FYVE_2"/>
    <property type="match status" value="1"/>
</dbReference>
<organism evidence="6 7">
    <name type="scientific">Oncorhynchus mykiss</name>
    <name type="common">Rainbow trout</name>
    <name type="synonym">Salmo gairdneri</name>
    <dbReference type="NCBI Taxonomy" id="8022"/>
    <lineage>
        <taxon>Eukaryota</taxon>
        <taxon>Metazoa</taxon>
        <taxon>Chordata</taxon>
        <taxon>Craniata</taxon>
        <taxon>Vertebrata</taxon>
        <taxon>Euteleostomi</taxon>
        <taxon>Actinopterygii</taxon>
        <taxon>Neopterygii</taxon>
        <taxon>Teleostei</taxon>
        <taxon>Protacanthopterygii</taxon>
        <taxon>Salmoniformes</taxon>
        <taxon>Salmonidae</taxon>
        <taxon>Salmoninae</taxon>
        <taxon>Oncorhynchus</taxon>
    </lineage>
</organism>
<dbReference type="GO" id="GO:0031267">
    <property type="term" value="F:small GTPase binding"/>
    <property type="evidence" value="ECO:0007669"/>
    <property type="project" value="InterPro"/>
</dbReference>
<feature type="compositionally biased region" description="Basic and acidic residues" evidence="4">
    <location>
        <begin position="161"/>
        <end position="180"/>
    </location>
</feature>
<dbReference type="Gene3D" id="3.30.40.10">
    <property type="entry name" value="Zinc/RING finger domain, C3HC4 (zinc finger)"/>
    <property type="match status" value="1"/>
</dbReference>
<evidence type="ECO:0000256" key="1">
    <source>
        <dbReference type="ARBA" id="ARBA00022723"/>
    </source>
</evidence>
<dbReference type="SUPFAM" id="SSF57903">
    <property type="entry name" value="FYVE/PHD zinc finger"/>
    <property type="match status" value="1"/>
</dbReference>
<reference evidence="6" key="2">
    <citation type="submission" date="2025-08" db="UniProtKB">
        <authorList>
            <consortium name="Ensembl"/>
        </authorList>
    </citation>
    <scope>IDENTIFICATION</scope>
</reference>
<dbReference type="FunFam" id="3.30.40.10:FF:000018">
    <property type="entry name" value="Synaptotagmin-like 5, isoform CRA_a"/>
    <property type="match status" value="1"/>
</dbReference>
<dbReference type="PANTHER" id="PTHR14555:SF1">
    <property type="entry name" value="MELANOPHILIN"/>
    <property type="match status" value="1"/>
</dbReference>
<proteinExistence type="predicted"/>
<sequence length="617" mass="70041">MMPTTAVGKKLDLSTLTEEEAQHVFQVVQRDFDLRKKEEDRLGELKTQLEKEDTKRELLGTGTSLTESHCIRCLQPFKFLVNSKRQCLDCQLYACKACSRYNKKEHGWVCDPCHMSRVLKIGTLEWYHENVRSRFKRFGSAKVMRSLYKRLSGDLSASQSDLREPREDDTHSMPESHNLYDENNMDTVADGQHYRMMKTTKRLLTVHPVDFGLDLNYSTHSLSRQESCQVLTGRESPLSPLDSLIALACKNKKSPQSSLEGGTRESLTAEADMACMFQQILEEQGERHSEFNTEVLHSRRMSLLDKPARFDEVPYPENWMMRARSLSRMSQSSCGSANNGHLRSSGQLYGLEDSEEEEEYQRQYQRLPSRRRSHSHFSSQESLNHGAPPQITELNRRMSVIEKLLNRLEQKVTSPYDQGQSCTSPLPQWEEVDLEELQLRQKLDQLTGNISDKGLSSEEDEPKRPPSPKESPGWGRRLRGDVSPSGSLSRPSSRPGIMISPPIDELQEPSEVQAYFSTGHSRSLREGSSLPRYRPTTTTELFELEGKVAMAAATVQSTVSEVTDIENKIAALSAAGMSVDMTRRKSTVPPQRRRSAYDLPTKTSNGTGSLRRKLSIL</sequence>
<dbReference type="AlphaFoldDB" id="A0A8C7T6P1"/>
<dbReference type="GeneTree" id="ENSGT00950000183138"/>
<dbReference type="InterPro" id="IPR051745">
    <property type="entry name" value="Intracell_Transport_Effector"/>
</dbReference>
<dbReference type="GO" id="GO:0008270">
    <property type="term" value="F:zinc ion binding"/>
    <property type="evidence" value="ECO:0007669"/>
    <property type="project" value="UniProtKB-KW"/>
</dbReference>
<dbReference type="InterPro" id="IPR010911">
    <property type="entry name" value="Rab_BD"/>
</dbReference>
<name>A0A8C7T6P1_ONCMY</name>
<keyword evidence="3" id="KW-0862">Zinc</keyword>
<dbReference type="InterPro" id="IPR037442">
    <property type="entry name" value="Melanophilin_FYVE-rel_dom"/>
</dbReference>
<reference evidence="6" key="1">
    <citation type="submission" date="2020-07" db="EMBL/GenBank/DDBJ databases">
        <title>A long reads based de novo assembly of the rainbow trout Arlee double haploid line genome.</title>
        <authorList>
            <person name="Gao G."/>
            <person name="Palti Y."/>
        </authorList>
    </citation>
    <scope>NUCLEOTIDE SEQUENCE [LARGE SCALE GENOMIC DNA]</scope>
</reference>
<evidence type="ECO:0000256" key="4">
    <source>
        <dbReference type="SAM" id="MobiDB-lite"/>
    </source>
</evidence>
<dbReference type="GO" id="GO:0003779">
    <property type="term" value="F:actin binding"/>
    <property type="evidence" value="ECO:0007669"/>
    <property type="project" value="TreeGrafter"/>
</dbReference>
<dbReference type="Ensembl" id="ENSOMYT00000083589.2">
    <property type="protein sequence ID" value="ENSOMYP00000076793.2"/>
    <property type="gene ID" value="ENSOMYG00000035521.2"/>
</dbReference>
<dbReference type="InterPro" id="IPR041282">
    <property type="entry name" value="FYVE_2"/>
</dbReference>
<feature type="region of interest" description="Disordered" evidence="4">
    <location>
        <begin position="581"/>
        <end position="617"/>
    </location>
</feature>
<dbReference type="CDD" id="cd15752">
    <property type="entry name" value="FYVE_SlaC2-a"/>
    <property type="match status" value="1"/>
</dbReference>
<evidence type="ECO:0000256" key="3">
    <source>
        <dbReference type="ARBA" id="ARBA00022833"/>
    </source>
</evidence>